<reference evidence="2" key="1">
    <citation type="journal article" date="2022" name="bioRxiv">
        <title>Sequencing and chromosome-scale assembly of the giantPleurodeles waltlgenome.</title>
        <authorList>
            <person name="Brown T."/>
            <person name="Elewa A."/>
            <person name="Iarovenko S."/>
            <person name="Subramanian E."/>
            <person name="Araus A.J."/>
            <person name="Petzold A."/>
            <person name="Susuki M."/>
            <person name="Suzuki K.-i.T."/>
            <person name="Hayashi T."/>
            <person name="Toyoda A."/>
            <person name="Oliveira C."/>
            <person name="Osipova E."/>
            <person name="Leigh N.D."/>
            <person name="Simon A."/>
            <person name="Yun M.H."/>
        </authorList>
    </citation>
    <scope>NUCLEOTIDE SEQUENCE</scope>
    <source>
        <strain evidence="2">20211129_DDA</strain>
        <tissue evidence="2">Liver</tissue>
    </source>
</reference>
<dbReference type="EMBL" id="JANPWB010000012">
    <property type="protein sequence ID" value="KAJ1120388.1"/>
    <property type="molecule type" value="Genomic_DNA"/>
</dbReference>
<feature type="compositionally biased region" description="Polar residues" evidence="1">
    <location>
        <begin position="1"/>
        <end position="11"/>
    </location>
</feature>
<comment type="caution">
    <text evidence="2">The sequence shown here is derived from an EMBL/GenBank/DDBJ whole genome shotgun (WGS) entry which is preliminary data.</text>
</comment>
<proteinExistence type="predicted"/>
<feature type="region of interest" description="Disordered" evidence="1">
    <location>
        <begin position="63"/>
        <end position="137"/>
    </location>
</feature>
<feature type="region of interest" description="Disordered" evidence="1">
    <location>
        <begin position="150"/>
        <end position="169"/>
    </location>
</feature>
<dbReference type="AlphaFoldDB" id="A0AAV7P3Z2"/>
<feature type="compositionally biased region" description="Basic and acidic residues" evidence="1">
    <location>
        <begin position="159"/>
        <end position="169"/>
    </location>
</feature>
<evidence type="ECO:0000313" key="3">
    <source>
        <dbReference type="Proteomes" id="UP001066276"/>
    </source>
</evidence>
<gene>
    <name evidence="2" type="ORF">NDU88_008558</name>
</gene>
<accession>A0AAV7P3Z2</accession>
<evidence type="ECO:0000313" key="2">
    <source>
        <dbReference type="EMBL" id="KAJ1120388.1"/>
    </source>
</evidence>
<organism evidence="2 3">
    <name type="scientific">Pleurodeles waltl</name>
    <name type="common">Iberian ribbed newt</name>
    <dbReference type="NCBI Taxonomy" id="8319"/>
    <lineage>
        <taxon>Eukaryota</taxon>
        <taxon>Metazoa</taxon>
        <taxon>Chordata</taxon>
        <taxon>Craniata</taxon>
        <taxon>Vertebrata</taxon>
        <taxon>Euteleostomi</taxon>
        <taxon>Amphibia</taxon>
        <taxon>Batrachia</taxon>
        <taxon>Caudata</taxon>
        <taxon>Salamandroidea</taxon>
        <taxon>Salamandridae</taxon>
        <taxon>Pleurodelinae</taxon>
        <taxon>Pleurodeles</taxon>
    </lineage>
</organism>
<sequence length="169" mass="17742">MSADGQSSRGTSGPCLNPEVLSPSPREPGLPDGTRVVKFPYNSVHGGLPDSLIETTEERLTAMVNEEPTTPGNSGRGDEQEAARHLGGHYNPGGWGTSGPCLNPEVLSPLPQEPGLPDGTGVVKFPDTSVQGGPSDSLIKMTEERLTAMVNVTTPRNSGRGDEQEAARR</sequence>
<feature type="region of interest" description="Disordered" evidence="1">
    <location>
        <begin position="1"/>
        <end position="34"/>
    </location>
</feature>
<keyword evidence="3" id="KW-1185">Reference proteome</keyword>
<evidence type="ECO:0000256" key="1">
    <source>
        <dbReference type="SAM" id="MobiDB-lite"/>
    </source>
</evidence>
<protein>
    <submittedName>
        <fullName evidence="2">Uncharacterized protein</fullName>
    </submittedName>
</protein>
<dbReference type="Proteomes" id="UP001066276">
    <property type="component" value="Chromosome 8"/>
</dbReference>
<name>A0AAV7P3Z2_PLEWA</name>